<evidence type="ECO:0000256" key="7">
    <source>
        <dbReference type="SAM" id="MobiDB-lite"/>
    </source>
</evidence>
<evidence type="ECO:0000256" key="1">
    <source>
        <dbReference type="ARBA" id="ARBA00004442"/>
    </source>
</evidence>
<keyword evidence="2" id="KW-0813">Transport</keyword>
<accession>A0A2H9T7P4</accession>
<dbReference type="SUPFAM" id="SSF56954">
    <property type="entry name" value="Outer membrane efflux proteins (OEP)"/>
    <property type="match status" value="1"/>
</dbReference>
<evidence type="ECO:0000256" key="5">
    <source>
        <dbReference type="ARBA" id="ARBA00023136"/>
    </source>
</evidence>
<keyword evidence="3" id="KW-1134">Transmembrane beta strand</keyword>
<protein>
    <submittedName>
        <fullName evidence="8">Outer membrane efflux protein BepC</fullName>
    </submittedName>
</protein>
<comment type="caution">
    <text evidence="8">The sequence shown here is derived from an EMBL/GenBank/DDBJ whole genome shotgun (WGS) entry which is preliminary data.</text>
</comment>
<keyword evidence="4" id="KW-0812">Transmembrane</keyword>
<dbReference type="InterPro" id="IPR003423">
    <property type="entry name" value="OMP_efflux"/>
</dbReference>
<sequence>MKVRELFYIGLFSTCLPMSYGVYSDTLEEIVSRTLNSHPEVFASISRVQAQQQGIDIARAEFFPTIDLSTGVGQQKRNMPDNDEQDGKTYTPKESSFSVRQNLFSGLSSRHNLEEARYKASSEEQRLISRLQTIALEVASAYIGVLENRDMVSLAEGNLQVHEEIYQQIKKRTEQGVARNSDLSQIVGRRAQAHSSMINARNNLSDAESIFQRLVGEMPGDLDQPQGQRLVMPGSLDSALQTAREDHPGIIAAMYDIEAAQSSYRSLHSMYYPTLDVEVDQSWDKDADGSLGSHKDLKAMLVMRYNLFRGGADKSRLEESAFVLEENKAQQERVIRKVEETVRQAWASYIYLTEQQPFLREHEVSSRESVNAYREQFYIGKRTLLDLLDSENELFQASRSLTSALYKETEARFKILESTGQILNALRLSMDDSFFEED</sequence>
<evidence type="ECO:0000313" key="8">
    <source>
        <dbReference type="EMBL" id="PJE79224.1"/>
    </source>
</evidence>
<dbReference type="GO" id="GO:0015562">
    <property type="term" value="F:efflux transmembrane transporter activity"/>
    <property type="evidence" value="ECO:0007669"/>
    <property type="project" value="InterPro"/>
</dbReference>
<dbReference type="Gene3D" id="1.20.1600.10">
    <property type="entry name" value="Outer membrane efflux proteins (OEP)"/>
    <property type="match status" value="1"/>
</dbReference>
<dbReference type="AlphaFoldDB" id="A0A2H9T7P4"/>
<evidence type="ECO:0000256" key="3">
    <source>
        <dbReference type="ARBA" id="ARBA00022452"/>
    </source>
</evidence>
<dbReference type="GO" id="GO:0015288">
    <property type="term" value="F:porin activity"/>
    <property type="evidence" value="ECO:0007669"/>
    <property type="project" value="TreeGrafter"/>
</dbReference>
<comment type="subcellular location">
    <subcellularLocation>
        <location evidence="1">Cell outer membrane</location>
    </subcellularLocation>
</comment>
<dbReference type="Pfam" id="PF02321">
    <property type="entry name" value="OEP"/>
    <property type="match status" value="2"/>
</dbReference>
<proteinExistence type="predicted"/>
<evidence type="ECO:0000256" key="6">
    <source>
        <dbReference type="ARBA" id="ARBA00023237"/>
    </source>
</evidence>
<dbReference type="PANTHER" id="PTHR30026:SF22">
    <property type="entry name" value="OUTER MEMBRANE EFFLUX PROTEIN"/>
    <property type="match status" value="1"/>
</dbReference>
<evidence type="ECO:0000256" key="2">
    <source>
        <dbReference type="ARBA" id="ARBA00022448"/>
    </source>
</evidence>
<dbReference type="InterPro" id="IPR010130">
    <property type="entry name" value="T1SS_OMP_TolC"/>
</dbReference>
<reference evidence="8" key="1">
    <citation type="journal article" date="2017" name="Appl. Environ. Microbiol.">
        <title>Molecular characterization of an Endozoicomonas-like organism causing infection in king scallop Pecten maximus L.</title>
        <authorList>
            <person name="Cano I."/>
            <person name="van Aerle R."/>
            <person name="Ross S."/>
            <person name="Verner-Jeffreys D.W."/>
            <person name="Paley R.K."/>
            <person name="Rimmer G."/>
            <person name="Ryder D."/>
            <person name="Hooper P."/>
            <person name="Stone D."/>
            <person name="Feist S.W."/>
        </authorList>
    </citation>
    <scope>NUCLEOTIDE SEQUENCE</scope>
</reference>
<dbReference type="GO" id="GO:1990281">
    <property type="term" value="C:efflux pump complex"/>
    <property type="evidence" value="ECO:0007669"/>
    <property type="project" value="TreeGrafter"/>
</dbReference>
<dbReference type="InterPro" id="IPR051906">
    <property type="entry name" value="TolC-like"/>
</dbReference>
<evidence type="ECO:0000256" key="4">
    <source>
        <dbReference type="ARBA" id="ARBA00022692"/>
    </source>
</evidence>
<name>A0A2H9T7P4_9ZZZZ</name>
<dbReference type="PANTHER" id="PTHR30026">
    <property type="entry name" value="OUTER MEMBRANE PROTEIN TOLC"/>
    <property type="match status" value="1"/>
</dbReference>
<dbReference type="NCBIfam" id="TIGR01844">
    <property type="entry name" value="type_I_sec_TolC"/>
    <property type="match status" value="1"/>
</dbReference>
<organism evidence="8">
    <name type="scientific">invertebrate metagenome</name>
    <dbReference type="NCBI Taxonomy" id="1711999"/>
    <lineage>
        <taxon>unclassified sequences</taxon>
        <taxon>metagenomes</taxon>
        <taxon>organismal metagenomes</taxon>
    </lineage>
</organism>
<gene>
    <name evidence="8" type="primary">bepC_2</name>
    <name evidence="8" type="ORF">CI610_01819</name>
</gene>
<keyword evidence="5" id="KW-0472">Membrane</keyword>
<keyword evidence="6" id="KW-0998">Cell outer membrane</keyword>
<dbReference type="EMBL" id="NSIT01000086">
    <property type="protein sequence ID" value="PJE79224.1"/>
    <property type="molecule type" value="Genomic_DNA"/>
</dbReference>
<dbReference type="GO" id="GO:0009279">
    <property type="term" value="C:cell outer membrane"/>
    <property type="evidence" value="ECO:0007669"/>
    <property type="project" value="UniProtKB-SubCell"/>
</dbReference>
<feature type="region of interest" description="Disordered" evidence="7">
    <location>
        <begin position="71"/>
        <end position="93"/>
    </location>
</feature>